<feature type="region of interest" description="Disordered" evidence="3">
    <location>
        <begin position="886"/>
        <end position="936"/>
    </location>
</feature>
<feature type="region of interest" description="Disordered" evidence="3">
    <location>
        <begin position="575"/>
        <end position="595"/>
    </location>
</feature>
<protein>
    <recommendedName>
        <fullName evidence="4">EF-hand domain-containing protein</fullName>
    </recommendedName>
</protein>
<organism evidence="5 6">
    <name type="scientific">Paragonimus skrjabini miyazakii</name>
    <dbReference type="NCBI Taxonomy" id="59628"/>
    <lineage>
        <taxon>Eukaryota</taxon>
        <taxon>Metazoa</taxon>
        <taxon>Spiralia</taxon>
        <taxon>Lophotrochozoa</taxon>
        <taxon>Platyhelminthes</taxon>
        <taxon>Trematoda</taxon>
        <taxon>Digenea</taxon>
        <taxon>Plagiorchiida</taxon>
        <taxon>Troglotremata</taxon>
        <taxon>Troglotrematidae</taxon>
        <taxon>Paragonimus</taxon>
    </lineage>
</organism>
<dbReference type="Pfam" id="PF13499">
    <property type="entry name" value="EF-hand_7"/>
    <property type="match status" value="1"/>
</dbReference>
<feature type="compositionally biased region" description="Polar residues" evidence="3">
    <location>
        <begin position="888"/>
        <end position="909"/>
    </location>
</feature>
<dbReference type="PANTHER" id="PTHR23347">
    <property type="entry name" value="COLORECTAL MUTANT CANCER PROTEIN MCC PROTEIN -RELATED"/>
    <property type="match status" value="1"/>
</dbReference>
<dbReference type="InterPro" id="IPR002048">
    <property type="entry name" value="EF_hand_dom"/>
</dbReference>
<accession>A0A8S9YEK4</accession>
<sequence length="1630" mass="177733">MAEPITIELRNIDSGRFEEEDHLRRLFLSCDSNKDGNLDCEDLKTMCTKLNMSEHADKIINMLGADVKGFITFDDFLRCRKNVFFLKHEAKDAFFQSTSYFESSPSPTKKPLIRHACTAYWKGFHDSSFIQKPPAQDDNCNVFGNNICKSQTVSNITSHEPCEPNRVQSSASENSLVNSGADYDSGAQDLCDEPQSLHLLLRCEYPDLYRLVFPPMPTQSPDQLPPRVGSRPAQPVAPFGPEPTGPVASSTRICHPIGLDNRASELPPPLTVDSVTTGAGTAAFDLPTTVCTDWVRRLFDAANRLHAQRTAHLRSEVRDLTHRLKNGQTSWEMSHREAQRLQRERDRLHNELANQCARYEDRLTELHSVIAELHRRLKHAGTGVANKMEKVNEEADECTNQPYTTSSDTRKTGKGSVCDASFSRPDVISDGSSDIDDEDEDGNSVDAVDGDHLEVRSDQNLAPSGMKDDLDISKASPVLSTLLCDVLNRSNKHLLDFSFGMPKMESNVDGSPCPESNTHQWTTAGDETASKPYCSPVEYETALAGLQAQLACITEERDQLARQLNMSANTTVSGATKDTLCSSTANPLPTPVVDRQIRTPTSHPVMGLGRQIPFRQTQSGDQVPASRVNASITSVDMTSMRPTTVGSCLPNTCSEPITSATPAEGNIYDQPEPAWLIAVLDDYCHSIPIPDRHLADPIRSPSFHPDQHPLHHTDQLDREPLGVTSTFLWPPQMIDDPVLSGPLSPHALLQFLTTLSRLAPYPRLADVTHRAQLTWSRLLATLGRLQADCLVLQANLAEVKTTADRMQCQLNQIEASLSASLRAACLADACLEISDCLNQLYSTELAIILYSRQNQKTLFSGGAFSTLSSSTTSSCSPIPGLPNKIPPLSNTCQPTLNATLTTPAQPSGAQQHQQQQQQQQQQHSRPTSSPSTTPYPPLYAVYAVSGLIPGAENNDQQPTGRLQTAVSVEPSLRTFKAYRHQAELAGHAILDRYDMNEHNLDRLYPTTSSSNGVQPSSSSSGGFTRPHPLSPGFFPIESPLGPTVPSTQSLTNTSLYANSWYVSLGRLGRHMPIANGGCQAEHLSTGSCAGSVSLLGQTKVPIFGPTCIPSKRVGTNTNHSATLPGTGGGWQTPDSGAGSSSTNEVVQHSSLLHPFFQPASCLTAASSSGELNTYAALLDLLPSPWTTLTDHAHARAHSIYDSDSDSSDSSEGSSAAPVQKAVGFTATHPIDNSQHALHLSTWTRIEERKLRMLLNHLGQARRFLRSTIVDMTLLSSSPDEDTDLRRPCESTKTQELFAQGLNLPLNVLLENSVLLQELCSVKEDRADLKARVYLLEKELHANRLTLESHIAAEHALRAHLDALLIDQQYTKRINADCSVETNDRLPTVSPRTGQSEAVLLRGQVKNLLQALEALRHSTELQQLQSEELVNDLKRANTALIGAFEKAKRKYLARIKKLESQLDSRSSVAASCVTGRLNPTEQPSATRQITTLTTQTDPPGVSNAFKPSTNNPNQPAIPLSVPQQTERNRIAPDAGCATVTTRPVGTATRTVPGLPNRTTSTHALRPSPIQLTRPLPAVPKTESSPTSKLISSPHVHSFRAPNPLGVHAFIGKTSLANQLPPTPPQRAPNLS</sequence>
<keyword evidence="1" id="KW-0106">Calcium</keyword>
<keyword evidence="2" id="KW-0175">Coiled coil</keyword>
<feature type="domain" description="EF-hand" evidence="4">
    <location>
        <begin position="18"/>
        <end position="53"/>
    </location>
</feature>
<evidence type="ECO:0000256" key="3">
    <source>
        <dbReference type="SAM" id="MobiDB-lite"/>
    </source>
</evidence>
<feature type="region of interest" description="Disordered" evidence="3">
    <location>
        <begin position="1492"/>
        <end position="1515"/>
    </location>
</feature>
<evidence type="ECO:0000313" key="6">
    <source>
        <dbReference type="Proteomes" id="UP000822476"/>
    </source>
</evidence>
<dbReference type="Proteomes" id="UP000822476">
    <property type="component" value="Unassembled WGS sequence"/>
</dbReference>
<feature type="region of interest" description="Disordered" evidence="3">
    <location>
        <begin position="391"/>
        <end position="468"/>
    </location>
</feature>
<evidence type="ECO:0000256" key="1">
    <source>
        <dbReference type="ARBA" id="ARBA00022837"/>
    </source>
</evidence>
<proteinExistence type="predicted"/>
<feature type="region of interest" description="Disordered" evidence="3">
    <location>
        <begin position="1570"/>
        <end position="1593"/>
    </location>
</feature>
<feature type="region of interest" description="Disordered" evidence="3">
    <location>
        <begin position="1003"/>
        <end position="1029"/>
    </location>
</feature>
<reference evidence="5" key="1">
    <citation type="submission" date="2019-07" db="EMBL/GenBank/DDBJ databases">
        <title>Annotation for the trematode Paragonimus miyazaki's.</title>
        <authorList>
            <person name="Choi Y.-J."/>
        </authorList>
    </citation>
    <scope>NUCLEOTIDE SEQUENCE</scope>
    <source>
        <strain evidence="5">Japan</strain>
    </source>
</reference>
<evidence type="ECO:0000259" key="4">
    <source>
        <dbReference type="PROSITE" id="PS50222"/>
    </source>
</evidence>
<dbReference type="OrthoDB" id="6256369at2759"/>
<dbReference type="SUPFAM" id="SSF57997">
    <property type="entry name" value="Tropomyosin"/>
    <property type="match status" value="1"/>
</dbReference>
<feature type="compositionally biased region" description="Polar residues" evidence="3">
    <location>
        <begin position="1504"/>
        <end position="1513"/>
    </location>
</feature>
<dbReference type="Gene3D" id="1.10.238.10">
    <property type="entry name" value="EF-hand"/>
    <property type="match status" value="1"/>
</dbReference>
<dbReference type="PANTHER" id="PTHR23347:SF6">
    <property type="entry name" value="FI17904P1"/>
    <property type="match status" value="1"/>
</dbReference>
<feature type="compositionally biased region" description="Low complexity" evidence="3">
    <location>
        <begin position="1008"/>
        <end position="1022"/>
    </location>
</feature>
<feature type="compositionally biased region" description="Polar residues" evidence="3">
    <location>
        <begin position="398"/>
        <end position="407"/>
    </location>
</feature>
<dbReference type="PROSITE" id="PS50222">
    <property type="entry name" value="EF_HAND_2"/>
    <property type="match status" value="1"/>
</dbReference>
<dbReference type="SMART" id="SM00054">
    <property type="entry name" value="EFh"/>
    <property type="match status" value="2"/>
</dbReference>
<evidence type="ECO:0000256" key="2">
    <source>
        <dbReference type="SAM" id="Coils"/>
    </source>
</evidence>
<feature type="compositionally biased region" description="Polar residues" evidence="3">
    <location>
        <begin position="575"/>
        <end position="587"/>
    </location>
</feature>
<comment type="caution">
    <text evidence="5">The sequence shown here is derived from an EMBL/GenBank/DDBJ whole genome shotgun (WGS) entry which is preliminary data.</text>
</comment>
<dbReference type="InterPro" id="IPR040171">
    <property type="entry name" value="USBP1-like"/>
</dbReference>
<keyword evidence="6" id="KW-1185">Reference proteome</keyword>
<dbReference type="SUPFAM" id="SSF47473">
    <property type="entry name" value="EF-hand"/>
    <property type="match status" value="1"/>
</dbReference>
<feature type="compositionally biased region" description="Polar residues" evidence="3">
    <location>
        <begin position="1580"/>
        <end position="1589"/>
    </location>
</feature>
<feature type="region of interest" description="Disordered" evidence="3">
    <location>
        <begin position="1115"/>
        <end position="1142"/>
    </location>
</feature>
<dbReference type="GO" id="GO:0005509">
    <property type="term" value="F:calcium ion binding"/>
    <property type="evidence" value="ECO:0007669"/>
    <property type="project" value="InterPro"/>
</dbReference>
<gene>
    <name evidence="5" type="ORF">EG68_04069</name>
</gene>
<dbReference type="InterPro" id="IPR011992">
    <property type="entry name" value="EF-hand-dom_pair"/>
</dbReference>
<dbReference type="EMBL" id="JTDE01020964">
    <property type="protein sequence ID" value="KAF7233583.1"/>
    <property type="molecule type" value="Genomic_DNA"/>
</dbReference>
<feature type="coiled-coil region" evidence="2">
    <location>
        <begin position="338"/>
        <end position="376"/>
    </location>
</feature>
<name>A0A8S9YEK4_9TREM</name>
<dbReference type="PROSITE" id="PS00018">
    <property type="entry name" value="EF_HAND_1"/>
    <property type="match status" value="1"/>
</dbReference>
<feature type="compositionally biased region" description="Low complexity" evidence="3">
    <location>
        <begin position="910"/>
        <end position="932"/>
    </location>
</feature>
<dbReference type="Gene3D" id="1.20.5.170">
    <property type="match status" value="1"/>
</dbReference>
<evidence type="ECO:0000313" key="5">
    <source>
        <dbReference type="EMBL" id="KAF7233583.1"/>
    </source>
</evidence>
<feature type="compositionally biased region" description="Polar residues" evidence="3">
    <location>
        <begin position="1132"/>
        <end position="1142"/>
    </location>
</feature>
<dbReference type="InterPro" id="IPR018247">
    <property type="entry name" value="EF_Hand_1_Ca_BS"/>
</dbReference>
<feature type="compositionally biased region" description="Acidic residues" evidence="3">
    <location>
        <begin position="433"/>
        <end position="443"/>
    </location>
</feature>